<evidence type="ECO:0000256" key="1">
    <source>
        <dbReference type="SAM" id="MobiDB-lite"/>
    </source>
</evidence>
<dbReference type="EMBL" id="CP051167">
    <property type="protein sequence ID" value="QIZ72520.1"/>
    <property type="molecule type" value="Genomic_DNA"/>
</dbReference>
<dbReference type="PANTHER" id="PTHR34475:SF1">
    <property type="entry name" value="CYTOSKELETON PROTEIN RODZ"/>
    <property type="match status" value="1"/>
</dbReference>
<dbReference type="Pfam" id="PF13413">
    <property type="entry name" value="HTH_25"/>
    <property type="match status" value="1"/>
</dbReference>
<dbReference type="PANTHER" id="PTHR34475">
    <property type="match status" value="1"/>
</dbReference>
<dbReference type="RefSeq" id="WP_168570668.1">
    <property type="nucleotide sequence ID" value="NZ_CP051167.1"/>
</dbReference>
<proteinExistence type="predicted"/>
<keyword evidence="2" id="KW-0812">Transmembrane</keyword>
<keyword evidence="2" id="KW-1133">Transmembrane helix</keyword>
<dbReference type="Proteomes" id="UP000500857">
    <property type="component" value="Chromosome"/>
</dbReference>
<name>A0A6H1U2Y0_9CYAN</name>
<reference evidence="3 4" key="1">
    <citation type="submission" date="2020-04" db="EMBL/GenBank/DDBJ databases">
        <authorList>
            <person name="Basu S."/>
            <person name="Maruthanayagam V."/>
            <person name="Chakraborty S."/>
            <person name="Pramanik A."/>
            <person name="Mukherjee J."/>
            <person name="Brink B."/>
        </authorList>
    </citation>
    <scope>NUCLEOTIDE SEQUENCE [LARGE SCALE GENOMIC DNA]</scope>
    <source>
        <strain evidence="3 4">AP17</strain>
    </source>
</reference>
<feature type="transmembrane region" description="Helical" evidence="2">
    <location>
        <begin position="164"/>
        <end position="184"/>
    </location>
</feature>
<keyword evidence="2" id="KW-0472">Membrane</keyword>
<dbReference type="SUPFAM" id="SSF47413">
    <property type="entry name" value="lambda repressor-like DNA-binding domains"/>
    <property type="match status" value="1"/>
</dbReference>
<accession>A0A6H1U2Y0</accession>
<organism evidence="3 4">
    <name type="scientific">Oxynema aestuarii AP17</name>
    <dbReference type="NCBI Taxonomy" id="2064643"/>
    <lineage>
        <taxon>Bacteria</taxon>
        <taxon>Bacillati</taxon>
        <taxon>Cyanobacteriota</taxon>
        <taxon>Cyanophyceae</taxon>
        <taxon>Oscillatoriophycideae</taxon>
        <taxon>Oscillatoriales</taxon>
        <taxon>Oscillatoriaceae</taxon>
        <taxon>Oxynema</taxon>
        <taxon>Oxynema aestuarii</taxon>
    </lineage>
</organism>
<dbReference type="InterPro" id="IPR050400">
    <property type="entry name" value="Bact_Cytoskel_RodZ"/>
</dbReference>
<dbReference type="InterPro" id="IPR010982">
    <property type="entry name" value="Lambda_DNA-bd_dom_sf"/>
</dbReference>
<keyword evidence="4" id="KW-1185">Reference proteome</keyword>
<dbReference type="Gene3D" id="1.10.260.40">
    <property type="entry name" value="lambda repressor-like DNA-binding domains"/>
    <property type="match status" value="1"/>
</dbReference>
<gene>
    <name evidence="3" type="ORF">HCG48_19595</name>
</gene>
<dbReference type="AlphaFoldDB" id="A0A6H1U2Y0"/>
<dbReference type="KEGG" id="oxy:HCG48_19595"/>
<evidence type="ECO:0000313" key="3">
    <source>
        <dbReference type="EMBL" id="QIZ72520.1"/>
    </source>
</evidence>
<evidence type="ECO:0000313" key="4">
    <source>
        <dbReference type="Proteomes" id="UP000500857"/>
    </source>
</evidence>
<protein>
    <submittedName>
        <fullName evidence="3">Helix-turn-helix domain-containing protein</fullName>
    </submittedName>
</protein>
<feature type="region of interest" description="Disordered" evidence="1">
    <location>
        <begin position="1"/>
        <end position="61"/>
    </location>
</feature>
<dbReference type="GO" id="GO:0003677">
    <property type="term" value="F:DNA binding"/>
    <property type="evidence" value="ECO:0007669"/>
    <property type="project" value="InterPro"/>
</dbReference>
<sequence>MTGTNPGFRVDKNRPKDNPEDRETTFEEAATPTEGEGDREGKDLQKSNDSSVETLEESAWGDRLAEIGEQLQQTRERQGISAYQLHSWTRIPLHHIDAIERGLGDRLPPKIYVCGFIRRMADALGLDGDAMAESLPQSDPVKTALRVWEKPQNRLPFALTRVQLYLGYAIVLGLIAVGLTWVSIRWLSDFNSGETIERQE</sequence>
<evidence type="ECO:0000256" key="2">
    <source>
        <dbReference type="SAM" id="Phobius"/>
    </source>
</evidence>
<feature type="compositionally biased region" description="Basic and acidic residues" evidence="1">
    <location>
        <begin position="36"/>
        <end position="46"/>
    </location>
</feature>
<feature type="compositionally biased region" description="Basic and acidic residues" evidence="1">
    <location>
        <begin position="9"/>
        <end position="25"/>
    </location>
</feature>